<dbReference type="GO" id="GO:0003677">
    <property type="term" value="F:DNA binding"/>
    <property type="evidence" value="ECO:0007669"/>
    <property type="project" value="UniProtKB-KW"/>
</dbReference>
<organism evidence="11 12">
    <name type="scientific">Alkalicoccus daliensis</name>
    <dbReference type="NCBI Taxonomy" id="745820"/>
    <lineage>
        <taxon>Bacteria</taxon>
        <taxon>Bacillati</taxon>
        <taxon>Bacillota</taxon>
        <taxon>Bacilli</taxon>
        <taxon>Bacillales</taxon>
        <taxon>Bacillaceae</taxon>
        <taxon>Alkalicoccus</taxon>
    </lineage>
</organism>
<evidence type="ECO:0000256" key="5">
    <source>
        <dbReference type="ARBA" id="ARBA00023125"/>
    </source>
</evidence>
<keyword evidence="6" id="KW-0804">Transcription</keyword>
<dbReference type="AlphaFoldDB" id="A0A1H0J195"/>
<keyword evidence="4" id="KW-0805">Transcription regulation</keyword>
<dbReference type="Pfam" id="PF00989">
    <property type="entry name" value="PAS"/>
    <property type="match status" value="1"/>
</dbReference>
<proteinExistence type="predicted"/>
<dbReference type="InterPro" id="IPR002078">
    <property type="entry name" value="Sigma_54_int"/>
</dbReference>
<feature type="coiled-coil region" evidence="8">
    <location>
        <begin position="115"/>
        <end position="142"/>
    </location>
</feature>
<dbReference type="InterPro" id="IPR030828">
    <property type="entry name" value="HTH_TyrR"/>
</dbReference>
<dbReference type="InterPro" id="IPR058031">
    <property type="entry name" value="AAA_lid_NorR"/>
</dbReference>
<dbReference type="OrthoDB" id="9771372at2"/>
<evidence type="ECO:0000256" key="2">
    <source>
        <dbReference type="ARBA" id="ARBA00022797"/>
    </source>
</evidence>
<name>A0A1H0J195_9BACI</name>
<dbReference type="SMART" id="SM00382">
    <property type="entry name" value="AAA"/>
    <property type="match status" value="1"/>
</dbReference>
<keyword evidence="1" id="KW-0547">Nucleotide-binding</keyword>
<evidence type="ECO:0000259" key="9">
    <source>
        <dbReference type="PROSITE" id="PS50045"/>
    </source>
</evidence>
<dbReference type="PROSITE" id="PS00676">
    <property type="entry name" value="SIGMA54_INTERACT_2"/>
    <property type="match status" value="1"/>
</dbReference>
<evidence type="ECO:0000256" key="4">
    <source>
        <dbReference type="ARBA" id="ARBA00023015"/>
    </source>
</evidence>
<dbReference type="InterPro" id="IPR035965">
    <property type="entry name" value="PAS-like_dom_sf"/>
</dbReference>
<dbReference type="Pfam" id="PF25601">
    <property type="entry name" value="AAA_lid_14"/>
    <property type="match status" value="1"/>
</dbReference>
<evidence type="ECO:0000313" key="11">
    <source>
        <dbReference type="EMBL" id="SDO37199.1"/>
    </source>
</evidence>
<keyword evidence="12" id="KW-1185">Reference proteome</keyword>
<dbReference type="Gene3D" id="1.10.10.60">
    <property type="entry name" value="Homeodomain-like"/>
    <property type="match status" value="1"/>
</dbReference>
<dbReference type="CDD" id="cd00009">
    <property type="entry name" value="AAA"/>
    <property type="match status" value="1"/>
</dbReference>
<reference evidence="12" key="1">
    <citation type="submission" date="2016-10" db="EMBL/GenBank/DDBJ databases">
        <authorList>
            <person name="Varghese N."/>
            <person name="Submissions S."/>
        </authorList>
    </citation>
    <scope>NUCLEOTIDE SEQUENCE [LARGE SCALE GENOMIC DNA]</scope>
    <source>
        <strain evidence="12">CGMCC 1.10369</strain>
    </source>
</reference>
<protein>
    <recommendedName>
        <fullName evidence="7">HTH-type transcriptional regulatory protein TyrR</fullName>
    </recommendedName>
</protein>
<evidence type="ECO:0000256" key="7">
    <source>
        <dbReference type="ARBA" id="ARBA00029500"/>
    </source>
</evidence>
<dbReference type="EMBL" id="FNIL01000012">
    <property type="protein sequence ID" value="SDO37199.1"/>
    <property type="molecule type" value="Genomic_DNA"/>
</dbReference>
<evidence type="ECO:0000313" key="12">
    <source>
        <dbReference type="Proteomes" id="UP000198778"/>
    </source>
</evidence>
<keyword evidence="2" id="KW-0058">Aromatic hydrocarbons catabolism</keyword>
<evidence type="ECO:0000256" key="1">
    <source>
        <dbReference type="ARBA" id="ARBA00022741"/>
    </source>
</evidence>
<dbReference type="STRING" id="745820.SAMN04488053_11224"/>
<keyword evidence="8" id="KW-0175">Coiled coil</keyword>
<dbReference type="SUPFAM" id="SSF52540">
    <property type="entry name" value="P-loop containing nucleoside triphosphate hydrolases"/>
    <property type="match status" value="1"/>
</dbReference>
<evidence type="ECO:0000256" key="8">
    <source>
        <dbReference type="SAM" id="Coils"/>
    </source>
</evidence>
<dbReference type="InterPro" id="IPR025943">
    <property type="entry name" value="Sigma_54_int_dom_ATP-bd_2"/>
</dbReference>
<gene>
    <name evidence="11" type="ORF">SAMN04488053_11224</name>
</gene>
<dbReference type="Pfam" id="PF00158">
    <property type="entry name" value="Sigma54_activat"/>
    <property type="match status" value="1"/>
</dbReference>
<dbReference type="PANTHER" id="PTHR32071">
    <property type="entry name" value="TRANSCRIPTIONAL REGULATORY PROTEIN"/>
    <property type="match status" value="1"/>
</dbReference>
<dbReference type="PROSITE" id="PS00688">
    <property type="entry name" value="SIGMA54_INTERACT_3"/>
    <property type="match status" value="1"/>
</dbReference>
<dbReference type="InterPro" id="IPR003593">
    <property type="entry name" value="AAA+_ATPase"/>
</dbReference>
<dbReference type="Gene3D" id="3.40.50.300">
    <property type="entry name" value="P-loop containing nucleotide triphosphate hydrolases"/>
    <property type="match status" value="1"/>
</dbReference>
<dbReference type="InterPro" id="IPR025944">
    <property type="entry name" value="Sigma_54_int_dom_CS"/>
</dbReference>
<feature type="domain" description="PAS" evidence="10">
    <location>
        <begin position="5"/>
        <end position="52"/>
    </location>
</feature>
<dbReference type="PROSITE" id="PS50112">
    <property type="entry name" value="PAS"/>
    <property type="match status" value="1"/>
</dbReference>
<dbReference type="InterPro" id="IPR013767">
    <property type="entry name" value="PAS_fold"/>
</dbReference>
<dbReference type="CDD" id="cd00130">
    <property type="entry name" value="PAS"/>
    <property type="match status" value="1"/>
</dbReference>
<dbReference type="NCBIfam" id="TIGR00229">
    <property type="entry name" value="sensory_box"/>
    <property type="match status" value="1"/>
</dbReference>
<dbReference type="InterPro" id="IPR000014">
    <property type="entry name" value="PAS"/>
</dbReference>
<dbReference type="PROSITE" id="PS50045">
    <property type="entry name" value="SIGMA54_INTERACT_4"/>
    <property type="match status" value="1"/>
</dbReference>
<dbReference type="InterPro" id="IPR027417">
    <property type="entry name" value="P-loop_NTPase"/>
</dbReference>
<evidence type="ECO:0000256" key="6">
    <source>
        <dbReference type="ARBA" id="ARBA00023163"/>
    </source>
</evidence>
<keyword evidence="3" id="KW-0067">ATP-binding</keyword>
<dbReference type="InterPro" id="IPR009057">
    <property type="entry name" value="Homeodomain-like_sf"/>
</dbReference>
<dbReference type="FunFam" id="3.40.50.300:FF:000006">
    <property type="entry name" value="DNA-binding transcriptional regulator NtrC"/>
    <property type="match status" value="1"/>
</dbReference>
<dbReference type="Gene3D" id="3.30.450.20">
    <property type="entry name" value="PAS domain"/>
    <property type="match status" value="1"/>
</dbReference>
<dbReference type="GO" id="GO:0006355">
    <property type="term" value="P:regulation of DNA-templated transcription"/>
    <property type="evidence" value="ECO:0007669"/>
    <property type="project" value="InterPro"/>
</dbReference>
<keyword evidence="5" id="KW-0238">DNA-binding</keyword>
<dbReference type="Gene3D" id="1.10.8.60">
    <property type="match status" value="1"/>
</dbReference>
<feature type="domain" description="Sigma-54 factor interaction" evidence="9">
    <location>
        <begin position="147"/>
        <end position="376"/>
    </location>
</feature>
<dbReference type="Proteomes" id="UP000198778">
    <property type="component" value="Unassembled WGS sequence"/>
</dbReference>
<dbReference type="SMART" id="SM00091">
    <property type="entry name" value="PAS"/>
    <property type="match status" value="1"/>
</dbReference>
<dbReference type="SUPFAM" id="SSF55785">
    <property type="entry name" value="PYP-like sensor domain (PAS domain)"/>
    <property type="match status" value="1"/>
</dbReference>
<sequence length="458" mass="52208">MKTLLSKDYINILELLQEGIYVVDGKANTLMVNKAYEKLSGLNRAQLVGRNMKDLEKEGYISRSVSLLVFKERKIVSLVQQINDRVEASVTGHPIWNDKNEIEMVITTINDVTQLNSASRKLEKAQGMLELQNNEYAVTQKNFDHHLIFKSKTMRDLYRMIVQIAPYPTSVLITGPTGAGKEVVSNAIQELSPLKEGPFIKVNCGAIPHSLMESEFFGYEPGTFTGAKKEGKFGLLELAHGGTLLLDEIGEMPLDIQIKLLRVLQEKQVQRLGSSEARKADFRLISSTNRNLPKLIEENKFREDFYYRIAVITLEVPPLAERFDDVNELLHTFMRLFCEKYKIHKQLTDNAFQALLHYPWPGNVRELKNTIENLVVSTPGKRIDITALPSHFVSVPYENTDLKNRVGRYESQLIKEALHQHGSIRKTAKSLGIHHATLLKKMQNYQIHAEDHQKRDSS</sequence>
<dbReference type="Pfam" id="PF18024">
    <property type="entry name" value="HTH_50"/>
    <property type="match status" value="1"/>
</dbReference>
<evidence type="ECO:0000256" key="3">
    <source>
        <dbReference type="ARBA" id="ARBA00022840"/>
    </source>
</evidence>
<evidence type="ECO:0000259" key="10">
    <source>
        <dbReference type="PROSITE" id="PS50112"/>
    </source>
</evidence>
<dbReference type="GO" id="GO:0005524">
    <property type="term" value="F:ATP binding"/>
    <property type="evidence" value="ECO:0007669"/>
    <property type="project" value="UniProtKB-KW"/>
</dbReference>
<dbReference type="RefSeq" id="WP_090843751.1">
    <property type="nucleotide sequence ID" value="NZ_FNIL01000012.1"/>
</dbReference>
<dbReference type="SUPFAM" id="SSF46689">
    <property type="entry name" value="Homeodomain-like"/>
    <property type="match status" value="1"/>
</dbReference>
<accession>A0A1H0J195</accession>